<feature type="binding site" evidence="6">
    <location>
        <begin position="193"/>
        <end position="195"/>
    </location>
    <ligand>
        <name>substrate</name>
    </ligand>
</feature>
<dbReference type="Gene3D" id="3.30.930.10">
    <property type="entry name" value="Bira Bifunctional Protein, Domain 2"/>
    <property type="match status" value="1"/>
</dbReference>
<dbReference type="Proteomes" id="UP000622017">
    <property type="component" value="Unassembled WGS sequence"/>
</dbReference>
<dbReference type="InterPro" id="IPR004143">
    <property type="entry name" value="BPL_LPL_catalytic"/>
</dbReference>
<dbReference type="PANTHER" id="PTHR10993:SF12">
    <property type="entry name" value="OCTANOYLTRANSFERASE"/>
    <property type="match status" value="1"/>
</dbReference>
<dbReference type="Pfam" id="PF21948">
    <property type="entry name" value="LplA-B_cat"/>
    <property type="match status" value="1"/>
</dbReference>
<evidence type="ECO:0000259" key="8">
    <source>
        <dbReference type="PROSITE" id="PS51733"/>
    </source>
</evidence>
<evidence type="ECO:0000256" key="3">
    <source>
        <dbReference type="ARBA" id="ARBA00022679"/>
    </source>
</evidence>
<reference evidence="9 10" key="1">
    <citation type="submission" date="2020-08" db="EMBL/GenBank/DDBJ databases">
        <title>Hymenobacter sp.</title>
        <authorList>
            <person name="Kim M.K."/>
        </authorList>
    </citation>
    <scope>NUCLEOTIDE SEQUENCE [LARGE SCALE GENOMIC DNA]</scope>
    <source>
        <strain evidence="9 10">BT507</strain>
    </source>
</reference>
<comment type="miscellaneous">
    <text evidence="6">In the reaction, the free carboxyl group of octanoic acid is attached via an amide linkage to the epsilon-amino group of a specific lysine residue of lipoyl domains of lipoate-dependent enzymes.</text>
</comment>
<dbReference type="InterPro" id="IPR020605">
    <property type="entry name" value="Octanoyltransferase_CS"/>
</dbReference>
<gene>
    <name evidence="6 9" type="primary">lipB</name>
    <name evidence="9" type="ORF">H8B15_05050</name>
</gene>
<dbReference type="RefSeq" id="WP_187318582.1">
    <property type="nucleotide sequence ID" value="NZ_JACSCY010000003.1"/>
</dbReference>
<evidence type="ECO:0000256" key="2">
    <source>
        <dbReference type="ARBA" id="ARBA00022490"/>
    </source>
</evidence>
<feature type="binding site" evidence="6">
    <location>
        <begin position="206"/>
        <end position="208"/>
    </location>
    <ligand>
        <name>substrate</name>
    </ligand>
</feature>
<dbReference type="HAMAP" id="MF_00013">
    <property type="entry name" value="LipB"/>
    <property type="match status" value="1"/>
</dbReference>
<feature type="domain" description="BPL/LPL catalytic" evidence="8">
    <location>
        <begin position="74"/>
        <end position="263"/>
    </location>
</feature>
<feature type="site" description="Lowers pKa of active site Cys" evidence="6">
    <location>
        <position position="190"/>
    </location>
</feature>
<dbReference type="InterPro" id="IPR000544">
    <property type="entry name" value="Octanoyltransferase"/>
</dbReference>
<dbReference type="EMBL" id="JACSCY010000003">
    <property type="protein sequence ID" value="MBC6610274.1"/>
    <property type="molecule type" value="Genomic_DNA"/>
</dbReference>
<evidence type="ECO:0000313" key="9">
    <source>
        <dbReference type="EMBL" id="MBC6610274.1"/>
    </source>
</evidence>
<protein>
    <recommendedName>
        <fullName evidence="6 7">Octanoyltransferase</fullName>
        <ecNumber evidence="6 7">2.3.1.181</ecNumber>
    </recommendedName>
    <alternativeName>
        <fullName evidence="6">Lipoate-protein ligase B</fullName>
    </alternativeName>
    <alternativeName>
        <fullName evidence="6">Lipoyl/octanoyl transferase</fullName>
    </alternativeName>
    <alternativeName>
        <fullName evidence="6">Octanoyl-[acyl-carrier-protein]-protein N-octanoyltransferase</fullName>
    </alternativeName>
</protein>
<dbReference type="GO" id="GO:0016740">
    <property type="term" value="F:transferase activity"/>
    <property type="evidence" value="ECO:0007669"/>
    <property type="project" value="UniProtKB-KW"/>
</dbReference>
<keyword evidence="10" id="KW-1185">Reference proteome</keyword>
<comment type="similarity">
    <text evidence="6 7">Belongs to the LipB family.</text>
</comment>
<keyword evidence="3 6" id="KW-0808">Transferase</keyword>
<proteinExistence type="inferred from homology"/>
<evidence type="ECO:0000313" key="10">
    <source>
        <dbReference type="Proteomes" id="UP000622017"/>
    </source>
</evidence>
<dbReference type="PROSITE" id="PS01313">
    <property type="entry name" value="LIPB"/>
    <property type="match status" value="1"/>
</dbReference>
<feature type="active site" description="Acyl-thioester intermediate" evidence="6">
    <location>
        <position position="224"/>
    </location>
</feature>
<evidence type="ECO:0000256" key="4">
    <source>
        <dbReference type="ARBA" id="ARBA00023315"/>
    </source>
</evidence>
<dbReference type="CDD" id="cd16444">
    <property type="entry name" value="LipB"/>
    <property type="match status" value="1"/>
</dbReference>
<name>A0ABR7MHD4_9BACT</name>
<evidence type="ECO:0000256" key="6">
    <source>
        <dbReference type="HAMAP-Rule" id="MF_00013"/>
    </source>
</evidence>
<dbReference type="NCBIfam" id="NF010925">
    <property type="entry name" value="PRK14345.1"/>
    <property type="match status" value="1"/>
</dbReference>
<accession>A0ABR7MHD4</accession>
<sequence length="266" mass="29202">MDTLLTSCSTSVPASPVLHSASAATPHQNRALCVRNLGVQPYEEAWAYQESLLANTLERKKQNRNAIEQGETPVPTPNYLLLCEHPHVYTLGKSGKPEHLLLDEAGLTRYGATFHRINRGGDITYHGPGQLVGYPILDLDNFFTDIHRYLRVLEEAVILTLADFGVSAGRIAGLTGVWLDWEEGAPNPRKICAMGVKCSRWVTIHGFALNVNTDLSYFSHIIPCGIDDKAVTSLQQELGRTVPLAEVADRLVPHLVSLLGATLTQE</sequence>
<comment type="subcellular location">
    <subcellularLocation>
        <location evidence="6">Cytoplasm</location>
    </subcellularLocation>
</comment>
<comment type="caution">
    <text evidence="9">The sequence shown here is derived from an EMBL/GenBank/DDBJ whole genome shotgun (WGS) entry which is preliminary data.</text>
</comment>
<comment type="pathway">
    <text evidence="1 6 7">Protein modification; protein lipoylation via endogenous pathway; protein N(6)-(lipoyl)lysine from octanoyl-[acyl-carrier-protein]: step 1/2.</text>
</comment>
<dbReference type="NCBIfam" id="TIGR00214">
    <property type="entry name" value="lipB"/>
    <property type="match status" value="1"/>
</dbReference>
<dbReference type="InterPro" id="IPR045864">
    <property type="entry name" value="aa-tRNA-synth_II/BPL/LPL"/>
</dbReference>
<dbReference type="PROSITE" id="PS51733">
    <property type="entry name" value="BPL_LPL_CATALYTIC"/>
    <property type="match status" value="1"/>
</dbReference>
<evidence type="ECO:0000256" key="5">
    <source>
        <dbReference type="ARBA" id="ARBA00024732"/>
    </source>
</evidence>
<evidence type="ECO:0000256" key="7">
    <source>
        <dbReference type="PIRNR" id="PIRNR016262"/>
    </source>
</evidence>
<dbReference type="SUPFAM" id="SSF55681">
    <property type="entry name" value="Class II aaRS and biotin synthetases"/>
    <property type="match status" value="1"/>
</dbReference>
<dbReference type="PIRSF" id="PIRSF016262">
    <property type="entry name" value="LPLase"/>
    <property type="match status" value="1"/>
</dbReference>
<comment type="function">
    <text evidence="5 6 7">Catalyzes the transfer of endogenously produced octanoic acid from octanoyl-acyl-carrier-protein onto the lipoyl domains of lipoate-dependent enzymes. Lipoyl-ACP can also act as a substrate although octanoyl-ACP is likely to be the physiological substrate.</text>
</comment>
<keyword evidence="2 6" id="KW-0963">Cytoplasm</keyword>
<keyword evidence="4 6" id="KW-0012">Acyltransferase</keyword>
<evidence type="ECO:0000256" key="1">
    <source>
        <dbReference type="ARBA" id="ARBA00004821"/>
    </source>
</evidence>
<feature type="binding site" evidence="6">
    <location>
        <begin position="119"/>
        <end position="126"/>
    </location>
    <ligand>
        <name>substrate</name>
    </ligand>
</feature>
<dbReference type="EC" id="2.3.1.181" evidence="6 7"/>
<comment type="catalytic activity">
    <reaction evidence="6 7">
        <text>octanoyl-[ACP] + L-lysyl-[protein] = N(6)-octanoyl-L-lysyl-[protein] + holo-[ACP] + H(+)</text>
        <dbReference type="Rhea" id="RHEA:17665"/>
        <dbReference type="Rhea" id="RHEA-COMP:9636"/>
        <dbReference type="Rhea" id="RHEA-COMP:9685"/>
        <dbReference type="Rhea" id="RHEA-COMP:9752"/>
        <dbReference type="Rhea" id="RHEA-COMP:9928"/>
        <dbReference type="ChEBI" id="CHEBI:15378"/>
        <dbReference type="ChEBI" id="CHEBI:29969"/>
        <dbReference type="ChEBI" id="CHEBI:64479"/>
        <dbReference type="ChEBI" id="CHEBI:78463"/>
        <dbReference type="ChEBI" id="CHEBI:78809"/>
        <dbReference type="EC" id="2.3.1.181"/>
    </reaction>
</comment>
<organism evidence="9 10">
    <name type="scientific">Hymenobacter citatus</name>
    <dbReference type="NCBI Taxonomy" id="2763506"/>
    <lineage>
        <taxon>Bacteria</taxon>
        <taxon>Pseudomonadati</taxon>
        <taxon>Bacteroidota</taxon>
        <taxon>Cytophagia</taxon>
        <taxon>Cytophagales</taxon>
        <taxon>Hymenobacteraceae</taxon>
        <taxon>Hymenobacter</taxon>
    </lineage>
</organism>
<dbReference type="PANTHER" id="PTHR10993">
    <property type="entry name" value="OCTANOYLTRANSFERASE"/>
    <property type="match status" value="1"/>
</dbReference>